<dbReference type="InterPro" id="IPR017441">
    <property type="entry name" value="Protein_kinase_ATP_BS"/>
</dbReference>
<dbReference type="Gene3D" id="3.30.200.20">
    <property type="entry name" value="Phosphorylase Kinase, domain 1"/>
    <property type="match status" value="1"/>
</dbReference>
<dbReference type="FunFam" id="2.60.120.200:FF:000246">
    <property type="entry name" value="L-type lectin-domain containing receptor kinase V.9"/>
    <property type="match status" value="1"/>
</dbReference>
<evidence type="ECO:0000256" key="3">
    <source>
        <dbReference type="PROSITE-ProRule" id="PRU10141"/>
    </source>
</evidence>
<accession>A0A5J4ZRT6</accession>
<dbReference type="EMBL" id="CM018049">
    <property type="protein sequence ID" value="KAA8519791.1"/>
    <property type="molecule type" value="Genomic_DNA"/>
</dbReference>
<dbReference type="InterPro" id="IPR001220">
    <property type="entry name" value="Legume_lectin_dom"/>
</dbReference>
<organism evidence="5 6">
    <name type="scientific">Nyssa sinensis</name>
    <dbReference type="NCBI Taxonomy" id="561372"/>
    <lineage>
        <taxon>Eukaryota</taxon>
        <taxon>Viridiplantae</taxon>
        <taxon>Streptophyta</taxon>
        <taxon>Embryophyta</taxon>
        <taxon>Tracheophyta</taxon>
        <taxon>Spermatophyta</taxon>
        <taxon>Magnoliopsida</taxon>
        <taxon>eudicotyledons</taxon>
        <taxon>Gunneridae</taxon>
        <taxon>Pentapetalae</taxon>
        <taxon>asterids</taxon>
        <taxon>Cornales</taxon>
        <taxon>Nyssaceae</taxon>
        <taxon>Nyssa</taxon>
    </lineage>
</organism>
<keyword evidence="2" id="KW-0430">Lectin</keyword>
<comment type="similarity">
    <text evidence="1">Belongs to the leguminous lectin family.</text>
</comment>
<dbReference type="GO" id="GO:0030246">
    <property type="term" value="F:carbohydrate binding"/>
    <property type="evidence" value="ECO:0007669"/>
    <property type="project" value="UniProtKB-KW"/>
</dbReference>
<dbReference type="SUPFAM" id="SSF56112">
    <property type="entry name" value="Protein kinase-like (PK-like)"/>
    <property type="match status" value="1"/>
</dbReference>
<dbReference type="CDD" id="cd06899">
    <property type="entry name" value="lectin_legume_LecRK_Arcelin_ConA"/>
    <property type="match status" value="1"/>
</dbReference>
<proteinExistence type="inferred from homology"/>
<dbReference type="Gene3D" id="2.60.120.200">
    <property type="match status" value="1"/>
</dbReference>
<dbReference type="InterPro" id="IPR013320">
    <property type="entry name" value="ConA-like_dom_sf"/>
</dbReference>
<dbReference type="PANTHER" id="PTHR32401:SF38">
    <property type="entry name" value="LECTIN-LIKE PROTEIN"/>
    <property type="match status" value="1"/>
</dbReference>
<feature type="domain" description="Legume lectin" evidence="4">
    <location>
        <begin position="26"/>
        <end position="242"/>
    </location>
</feature>
<evidence type="ECO:0000256" key="2">
    <source>
        <dbReference type="ARBA" id="ARBA00022734"/>
    </source>
</evidence>
<dbReference type="PROSITE" id="PS00107">
    <property type="entry name" value="PROTEIN_KINASE_ATP"/>
    <property type="match status" value="1"/>
</dbReference>
<dbReference type="Proteomes" id="UP000325577">
    <property type="component" value="Linkage Group LG6"/>
</dbReference>
<evidence type="ECO:0000313" key="6">
    <source>
        <dbReference type="Proteomes" id="UP000325577"/>
    </source>
</evidence>
<dbReference type="Pfam" id="PF00139">
    <property type="entry name" value="Lectin_legB"/>
    <property type="match status" value="1"/>
</dbReference>
<evidence type="ECO:0000313" key="5">
    <source>
        <dbReference type="EMBL" id="KAA8519791.1"/>
    </source>
</evidence>
<dbReference type="GO" id="GO:0005524">
    <property type="term" value="F:ATP binding"/>
    <property type="evidence" value="ECO:0007669"/>
    <property type="project" value="UniProtKB-UniRule"/>
</dbReference>
<feature type="binding site" evidence="3">
    <location>
        <position position="279"/>
    </location>
    <ligand>
        <name>ATP</name>
        <dbReference type="ChEBI" id="CHEBI:30616"/>
    </ligand>
</feature>
<keyword evidence="3" id="KW-0547">Nucleotide-binding</keyword>
<protein>
    <recommendedName>
        <fullName evidence="4">Legume lectin domain-containing protein</fullName>
    </recommendedName>
</protein>
<dbReference type="OrthoDB" id="543442at2759"/>
<keyword evidence="6" id="KW-1185">Reference proteome</keyword>
<dbReference type="SUPFAM" id="SSF49899">
    <property type="entry name" value="Concanavalin A-like lectins/glucanases"/>
    <property type="match status" value="1"/>
</dbReference>
<dbReference type="AlphaFoldDB" id="A0A5J4ZRT6"/>
<gene>
    <name evidence="5" type="ORF">F0562_014119</name>
</gene>
<dbReference type="InterPro" id="IPR011009">
    <property type="entry name" value="Kinase-like_dom_sf"/>
</dbReference>
<reference evidence="5 6" key="1">
    <citation type="submission" date="2019-09" db="EMBL/GenBank/DDBJ databases">
        <title>A chromosome-level genome assembly of the Chinese tupelo Nyssa sinensis.</title>
        <authorList>
            <person name="Yang X."/>
            <person name="Kang M."/>
            <person name="Yang Y."/>
            <person name="Xiong H."/>
            <person name="Wang M."/>
            <person name="Zhang Z."/>
            <person name="Wang Z."/>
            <person name="Wu H."/>
            <person name="Ma T."/>
            <person name="Liu J."/>
            <person name="Xi Z."/>
        </authorList>
    </citation>
    <scope>NUCLEOTIDE SEQUENCE [LARGE SCALE GENOMIC DNA]</scope>
    <source>
        <strain evidence="5">J267</strain>
        <tissue evidence="5">Leaf</tissue>
    </source>
</reference>
<evidence type="ECO:0000256" key="1">
    <source>
        <dbReference type="ARBA" id="ARBA00007606"/>
    </source>
</evidence>
<dbReference type="InterPro" id="IPR050258">
    <property type="entry name" value="Leguminous_Lectin"/>
</dbReference>
<dbReference type="PANTHER" id="PTHR32401">
    <property type="entry name" value="CONCANAVALIN A-LIKE LECTIN FAMILY PROTEIN"/>
    <property type="match status" value="1"/>
</dbReference>
<name>A0A5J4ZRT6_9ASTE</name>
<evidence type="ECO:0000259" key="4">
    <source>
        <dbReference type="Pfam" id="PF00139"/>
    </source>
</evidence>
<keyword evidence="3" id="KW-0067">ATP-binding</keyword>
<sequence>MKKHPQPPLLPSLLPIILSFQSIFAIDFVFNGFDPANTSLYGVATIQSRILTLTNDTTFTIGRALYPSKIRTKEPNSSLVLPFSTSFIFSIAPYRDSLPGHGMVFLFVPFKGIKGASEGQHLGFVNRTNDGKSTNHLFGIEFDVFQNEEFGDINANHVGINLNSLTSEEAQAAGYWPDNQRNNDEKSFKELKLNSGKNYQVWIDYADFHINVTMAPVGMKRPRKPLLNVPINLSWVLEEEIFSVCDVGTRRFSDENVIGIGGNGKVYKGVLVGVEVAMKRIVSGKQ</sequence>